<organism evidence="1 2">
    <name type="scientific">Thermodesulfovibrio aggregans</name>
    <dbReference type="NCBI Taxonomy" id="86166"/>
    <lineage>
        <taxon>Bacteria</taxon>
        <taxon>Pseudomonadati</taxon>
        <taxon>Nitrospirota</taxon>
        <taxon>Thermodesulfovibrionia</taxon>
        <taxon>Thermodesulfovibrionales</taxon>
        <taxon>Thermodesulfovibrionaceae</taxon>
        <taxon>Thermodesulfovibrio</taxon>
    </lineage>
</organism>
<comment type="caution">
    <text evidence="1">The sequence shown here is derived from an EMBL/GenBank/DDBJ whole genome shotgun (WGS) entry which is preliminary data.</text>
</comment>
<evidence type="ECO:0000313" key="2">
    <source>
        <dbReference type="Proteomes" id="UP000242288"/>
    </source>
</evidence>
<evidence type="ECO:0000313" key="1">
    <source>
        <dbReference type="EMBL" id="PMP71844.1"/>
    </source>
</evidence>
<proteinExistence type="predicted"/>
<gene>
    <name evidence="1" type="ORF">C0186_02590</name>
</gene>
<name>A0A2J6WN62_9BACT</name>
<dbReference type="AlphaFoldDB" id="A0A2J6WN62"/>
<sequence length="97" mass="10724">MRGSFIAILIVLSIIVVPVIGNSVDELFLAGKVIQYEPDTGKIKIEVLSSSCAGLREFLTEKGLPKDLLINKVIYFGIDSSDCNKHKIHRITTPLLR</sequence>
<dbReference type="Proteomes" id="UP000242288">
    <property type="component" value="Unassembled WGS sequence"/>
</dbReference>
<dbReference type="EMBL" id="PNIO01000021">
    <property type="protein sequence ID" value="PMP71844.1"/>
    <property type="molecule type" value="Genomic_DNA"/>
</dbReference>
<reference evidence="1 2" key="1">
    <citation type="submission" date="2018-01" db="EMBL/GenBank/DDBJ databases">
        <title>Metagenomic assembled genomes from two thermal pools in the Uzon Caldera, Kamchatka, Russia.</title>
        <authorList>
            <person name="Wilkins L."/>
            <person name="Ettinger C."/>
        </authorList>
    </citation>
    <scope>NUCLEOTIDE SEQUENCE [LARGE SCALE GENOMIC DNA]</scope>
    <source>
        <strain evidence="1">ZAV-04</strain>
    </source>
</reference>
<accession>A0A2J6WN62</accession>
<protein>
    <submittedName>
        <fullName evidence="1">Uncharacterized protein</fullName>
    </submittedName>
</protein>